<comment type="caution">
    <text evidence="3">The sequence shown here is derived from an EMBL/GenBank/DDBJ whole genome shotgun (WGS) entry which is preliminary data.</text>
</comment>
<feature type="region of interest" description="Disordered" evidence="1">
    <location>
        <begin position="162"/>
        <end position="187"/>
    </location>
</feature>
<feature type="domain" description="Retrotransposon gag" evidence="2">
    <location>
        <begin position="382"/>
        <end position="475"/>
    </location>
</feature>
<dbReference type="Proteomes" id="UP000054988">
    <property type="component" value="Unassembled WGS sequence"/>
</dbReference>
<gene>
    <name evidence="3" type="ORF">WG66_18062</name>
</gene>
<sequence length="536" mass="60840">MNNSPPPQYLSWQTDNSIMLLSASEMPSEPTHSFRSILERSQTPGPQHNIAAPASVWDDETISETAEQAKWRATVEEVHEFLCALSVDYLRLGIFLGIAVSDEGRIDFLERTIPGAHGLLTTISTGVTTTMNSTEMASSETAAEGDIDDPDDLVPVFVGIPDREAQEAPLATTPPKSPLTAEEERKIDQDISLTERLAKLGIGILGNPALTSHTIITCHHQQTAIQQLSDLHGQDETTDTKEQTADETKNNSTPESIEEDSPTNENFNSPNKETENLPAELINSSFFSAYKEEIMSEDGSLTPRSKLKEEKSQTQMMIEISTVVLEEMEKKKKDKGSKVAAPDPFEGDRKDTKRFLMEVEIYLRMHPTDYDMDEKKCLFMLSYLRGRETQSWKKTQSKKIFNHKSKDPELTFDKLKDEFKKHYLLADIQAEAQIWIKESKMTNRADNYVNNFRVMADESGYNDQALIHIFRKGLPNLLAAKILNQPQRRPADLEGWYKAAIQYDEQYKYHKAVQKPKRFRVVDDKKKKVLINCMET</sequence>
<reference evidence="3 4" key="1">
    <citation type="submission" date="2015-12" db="EMBL/GenBank/DDBJ databases">
        <title>Draft genome sequence of Moniliophthora roreri, the causal agent of frosty pod rot of cacao.</title>
        <authorList>
            <person name="Aime M.C."/>
            <person name="Diaz-Valderrama J.R."/>
            <person name="Kijpornyongpan T."/>
            <person name="Phillips-Mora W."/>
        </authorList>
    </citation>
    <scope>NUCLEOTIDE SEQUENCE [LARGE SCALE GENOMIC DNA]</scope>
    <source>
        <strain evidence="3 4">MCA 2952</strain>
    </source>
</reference>
<dbReference type="InterPro" id="IPR005162">
    <property type="entry name" value="Retrotrans_gag_dom"/>
</dbReference>
<evidence type="ECO:0000256" key="1">
    <source>
        <dbReference type="SAM" id="MobiDB-lite"/>
    </source>
</evidence>
<dbReference type="eggNOG" id="ENOG502S3G3">
    <property type="taxonomic scope" value="Eukaryota"/>
</dbReference>
<dbReference type="Pfam" id="PF03732">
    <property type="entry name" value="Retrotrans_gag"/>
    <property type="match status" value="1"/>
</dbReference>
<accession>A0A0W0EZB4</accession>
<protein>
    <recommendedName>
        <fullName evidence="2">Retrotransposon gag domain-containing protein</fullName>
    </recommendedName>
</protein>
<evidence type="ECO:0000313" key="4">
    <source>
        <dbReference type="Proteomes" id="UP000054988"/>
    </source>
</evidence>
<name>A0A0W0EZB4_MONRR</name>
<proteinExistence type="predicted"/>
<dbReference type="AlphaFoldDB" id="A0A0W0EZB4"/>
<evidence type="ECO:0000259" key="2">
    <source>
        <dbReference type="Pfam" id="PF03732"/>
    </source>
</evidence>
<evidence type="ECO:0000313" key="3">
    <source>
        <dbReference type="EMBL" id="KTB29361.1"/>
    </source>
</evidence>
<feature type="region of interest" description="Disordered" evidence="1">
    <location>
        <begin position="233"/>
        <end position="279"/>
    </location>
</feature>
<feature type="compositionally biased region" description="Basic and acidic residues" evidence="1">
    <location>
        <begin position="233"/>
        <end position="249"/>
    </location>
</feature>
<dbReference type="EMBL" id="LATX01002434">
    <property type="protein sequence ID" value="KTB29361.1"/>
    <property type="molecule type" value="Genomic_DNA"/>
</dbReference>
<organism evidence="3 4">
    <name type="scientific">Moniliophthora roreri</name>
    <name type="common">Frosty pod rot fungus</name>
    <name type="synonym">Monilia roreri</name>
    <dbReference type="NCBI Taxonomy" id="221103"/>
    <lineage>
        <taxon>Eukaryota</taxon>
        <taxon>Fungi</taxon>
        <taxon>Dikarya</taxon>
        <taxon>Basidiomycota</taxon>
        <taxon>Agaricomycotina</taxon>
        <taxon>Agaricomycetes</taxon>
        <taxon>Agaricomycetidae</taxon>
        <taxon>Agaricales</taxon>
        <taxon>Marasmiineae</taxon>
        <taxon>Marasmiaceae</taxon>
        <taxon>Moniliophthora</taxon>
    </lineage>
</organism>